<evidence type="ECO:0000256" key="5">
    <source>
        <dbReference type="ARBA" id="ARBA00022676"/>
    </source>
</evidence>
<accession>A0ABD6EH09</accession>
<dbReference type="PANTHER" id="PTHR12867:SF6">
    <property type="entry name" value="N-ACETYLGLUCOSAMINYLDIPHOSPHODOLICHOL N-ACETYLGLUCOSAMINYLTRANSFERASE"/>
    <property type="match status" value="1"/>
</dbReference>
<dbReference type="PANTHER" id="PTHR12867">
    <property type="entry name" value="GLYCOSYL TRANSFERASE-RELATED"/>
    <property type="match status" value="1"/>
</dbReference>
<comment type="caution">
    <text evidence="9">The sequence shown here is derived from an EMBL/GenBank/DDBJ whole genome shotgun (WGS) entry which is preliminary data.</text>
</comment>
<dbReference type="Pfam" id="PF04101">
    <property type="entry name" value="Glyco_tran_28_C"/>
    <property type="match status" value="1"/>
</dbReference>
<evidence type="ECO:0000256" key="4">
    <source>
        <dbReference type="ARBA" id="ARBA00017468"/>
    </source>
</evidence>
<name>A0ABD6EH09_9BILA</name>
<dbReference type="SUPFAM" id="SSF53756">
    <property type="entry name" value="UDP-Glycosyltransferase/glycogen phosphorylase"/>
    <property type="match status" value="1"/>
</dbReference>
<dbReference type="Proteomes" id="UP001608902">
    <property type="component" value="Unassembled WGS sequence"/>
</dbReference>
<proteinExistence type="inferred from homology"/>
<evidence type="ECO:0000256" key="2">
    <source>
        <dbReference type="ARBA" id="ARBA00006962"/>
    </source>
</evidence>
<dbReference type="Gene3D" id="3.40.50.2000">
    <property type="entry name" value="Glycogen Phosphorylase B"/>
    <property type="match status" value="1"/>
</dbReference>
<evidence type="ECO:0000313" key="10">
    <source>
        <dbReference type="Proteomes" id="UP001608902"/>
    </source>
</evidence>
<keyword evidence="5" id="KW-0328">Glycosyltransferase</keyword>
<keyword evidence="10" id="KW-1185">Reference proteome</keyword>
<evidence type="ECO:0000256" key="1">
    <source>
        <dbReference type="ARBA" id="ARBA00004240"/>
    </source>
</evidence>
<dbReference type="AlphaFoldDB" id="A0ABD6EH09"/>
<dbReference type="GO" id="GO:0004577">
    <property type="term" value="F:N-acetylglucosaminyldiphosphodolichol N-acetylglucosaminyltransferase activity"/>
    <property type="evidence" value="ECO:0007669"/>
    <property type="project" value="UniProtKB-EC"/>
</dbReference>
<reference evidence="9 10" key="1">
    <citation type="submission" date="2024-08" db="EMBL/GenBank/DDBJ databases">
        <title>Gnathostoma spinigerum genome.</title>
        <authorList>
            <person name="Gonzalez-Bertolin B."/>
            <person name="Monzon S."/>
            <person name="Zaballos A."/>
            <person name="Jimenez P."/>
            <person name="Dekumyoy P."/>
            <person name="Varona S."/>
            <person name="Cuesta I."/>
            <person name="Sumanam S."/>
            <person name="Adisakwattana P."/>
            <person name="Gasser R.B."/>
            <person name="Hernandez-Gonzalez A."/>
            <person name="Young N.D."/>
            <person name="Perteguer M.J."/>
        </authorList>
    </citation>
    <scope>NUCLEOTIDE SEQUENCE [LARGE SCALE GENOMIC DNA]</scope>
    <source>
        <strain evidence="9">AL3</strain>
        <tissue evidence="9">Liver</tissue>
    </source>
</reference>
<keyword evidence="6" id="KW-0808">Transferase</keyword>
<dbReference type="InterPro" id="IPR039042">
    <property type="entry name" value="Alg13-like"/>
</dbReference>
<evidence type="ECO:0000256" key="3">
    <source>
        <dbReference type="ARBA" id="ARBA00012614"/>
    </source>
</evidence>
<dbReference type="EC" id="2.4.1.141" evidence="3"/>
<comment type="subcellular location">
    <subcellularLocation>
        <location evidence="1">Endoplasmic reticulum</location>
    </subcellularLocation>
</comment>
<gene>
    <name evidence="9" type="ORF">AB6A40_005977</name>
</gene>
<sequence length="185" mass="20410">MMEKVTTFHGNRCFVTVGSTRFDSLIQQMVSDEVVSSLKAIGISEVVMQIGHSQRPSHSRTDDGCYNVNGVFFMQYRHKPSIGEDIDKADLVIGHAGAATCTEVLSRSKPLICVFNESLMDNHQMELAGHLYAMQCVGMASPESLCSVITSLPSFKFLPFERPDLSKVAKEIDRVMGYADSVPVE</sequence>
<evidence type="ECO:0000256" key="7">
    <source>
        <dbReference type="ARBA" id="ARBA00022824"/>
    </source>
</evidence>
<dbReference type="GO" id="GO:0005783">
    <property type="term" value="C:endoplasmic reticulum"/>
    <property type="evidence" value="ECO:0007669"/>
    <property type="project" value="UniProtKB-SubCell"/>
</dbReference>
<evidence type="ECO:0000313" key="9">
    <source>
        <dbReference type="EMBL" id="MFH4979268.1"/>
    </source>
</evidence>
<feature type="domain" description="Glycosyl transferase family 28 C-terminal" evidence="8">
    <location>
        <begin position="13"/>
        <end position="161"/>
    </location>
</feature>
<comment type="similarity">
    <text evidence="2">Belongs to the glycosyltransferase 28 family.</text>
</comment>
<protein>
    <recommendedName>
        <fullName evidence="4">UDP-N-acetylglucosamine transferase subunit ALG13</fullName>
        <ecNumber evidence="3">2.4.1.141</ecNumber>
    </recommendedName>
</protein>
<evidence type="ECO:0000256" key="6">
    <source>
        <dbReference type="ARBA" id="ARBA00022679"/>
    </source>
</evidence>
<dbReference type="InterPro" id="IPR007235">
    <property type="entry name" value="Glyco_trans_28_C"/>
</dbReference>
<dbReference type="EMBL" id="JBGFUD010004008">
    <property type="protein sequence ID" value="MFH4979268.1"/>
    <property type="molecule type" value="Genomic_DNA"/>
</dbReference>
<keyword evidence="7" id="KW-0256">Endoplasmic reticulum</keyword>
<organism evidence="9 10">
    <name type="scientific">Gnathostoma spinigerum</name>
    <dbReference type="NCBI Taxonomy" id="75299"/>
    <lineage>
        <taxon>Eukaryota</taxon>
        <taxon>Metazoa</taxon>
        <taxon>Ecdysozoa</taxon>
        <taxon>Nematoda</taxon>
        <taxon>Chromadorea</taxon>
        <taxon>Rhabditida</taxon>
        <taxon>Spirurina</taxon>
        <taxon>Gnathostomatomorpha</taxon>
        <taxon>Gnathostomatoidea</taxon>
        <taxon>Gnathostomatidae</taxon>
        <taxon>Gnathostoma</taxon>
    </lineage>
</organism>
<evidence type="ECO:0000259" key="8">
    <source>
        <dbReference type="Pfam" id="PF04101"/>
    </source>
</evidence>